<dbReference type="Proteomes" id="UP000693738">
    <property type="component" value="Unassembled WGS sequence"/>
</dbReference>
<evidence type="ECO:0000259" key="1">
    <source>
        <dbReference type="Pfam" id="PF00266"/>
    </source>
</evidence>
<dbReference type="EMBL" id="CAJSTJ010000138">
    <property type="protein sequence ID" value="CAG7560916.1"/>
    <property type="molecule type" value="Genomic_DNA"/>
</dbReference>
<proteinExistence type="predicted"/>
<name>A0A8J2NBC2_FUSEQ</name>
<dbReference type="PANTHER" id="PTHR43586:SF21">
    <property type="entry name" value="PYRIDOXAL PHOSPHATE (PLP)-DEPENDENT ASPARTATE AMINOTRANSFERASE SUPERFAMILY"/>
    <property type="match status" value="1"/>
</dbReference>
<gene>
    <name evidence="2" type="ORF">FEQUK3_LOCUS6586</name>
</gene>
<evidence type="ECO:0000313" key="3">
    <source>
        <dbReference type="Proteomes" id="UP000693738"/>
    </source>
</evidence>
<dbReference type="Pfam" id="PF00266">
    <property type="entry name" value="Aminotran_5"/>
    <property type="match status" value="1"/>
</dbReference>
<reference evidence="2" key="1">
    <citation type="submission" date="2021-05" db="EMBL/GenBank/DDBJ databases">
        <authorList>
            <person name="Khan N."/>
        </authorList>
    </citation>
    <scope>NUCLEOTIDE SEQUENCE</scope>
</reference>
<accession>A0A8J2NBC2</accession>
<dbReference type="InterPro" id="IPR000192">
    <property type="entry name" value="Aminotrans_V_dom"/>
</dbReference>
<dbReference type="AlphaFoldDB" id="A0A8J2NBC2"/>
<evidence type="ECO:0000313" key="2">
    <source>
        <dbReference type="EMBL" id="CAG7560916.1"/>
    </source>
</evidence>
<feature type="domain" description="Aminotransferase class V" evidence="1">
    <location>
        <begin position="21"/>
        <end position="386"/>
    </location>
</feature>
<dbReference type="PANTHER" id="PTHR43586">
    <property type="entry name" value="CYSTEINE DESULFURASE"/>
    <property type="match status" value="1"/>
</dbReference>
<protein>
    <recommendedName>
        <fullName evidence="1">Aminotransferase class V domain-containing protein</fullName>
    </recommendedName>
</protein>
<comment type="caution">
    <text evidence="2">The sequence shown here is derived from an EMBL/GenBank/DDBJ whole genome shotgun (WGS) entry which is preliminary data.</text>
</comment>
<organism evidence="2 3">
    <name type="scientific">Fusarium equiseti</name>
    <name type="common">Fusarium scirpi</name>
    <dbReference type="NCBI Taxonomy" id="61235"/>
    <lineage>
        <taxon>Eukaryota</taxon>
        <taxon>Fungi</taxon>
        <taxon>Dikarya</taxon>
        <taxon>Ascomycota</taxon>
        <taxon>Pezizomycotina</taxon>
        <taxon>Sordariomycetes</taxon>
        <taxon>Hypocreomycetidae</taxon>
        <taxon>Hypocreales</taxon>
        <taxon>Nectriaceae</taxon>
        <taxon>Fusarium</taxon>
        <taxon>Fusarium incarnatum-equiseti species complex</taxon>
    </lineage>
</organism>
<sequence>MMVSDIKALRDQFPALQQKQVFLDNAGGSQILGAAADSIRDYLITTNVQMGGTYGCSQTAAEKVSKGYEAGARYINALPDEVVYGASSTQLLRNLALSLTFAEGDEIIVSALDHEANIAPWLDLAERQGLFVKFWNPKGQGNNPKLTVDTLRPLLSGRTRFLALTHSTNLLGSIHDVKAITAAAHEYPNTLVCVDGVAYAPHRGVDMKDLGVDFYCLSWYKVFGPHISMLYGSRQAQKQLKPLGHYFNAAETLADKLGFAAGSYELIASIPTVVDHLLEHGWEDSIKQEGEIQKMLLDYLSKRDDVTIYGEPSASTDDRVPIVSFVVEGWDSRSVVAAIESNSRFGLKHGHFYSHRLVKELLDLDTADGVVRVSMAHYNTRKSLKMLLVPMLTVFSRGDSGADFYPGKGHCEEDSSIEEVDR</sequence>